<keyword evidence="4 12" id="KW-1134">Transmembrane beta strand</keyword>
<dbReference type="InterPro" id="IPR036942">
    <property type="entry name" value="Beta-barrel_TonB_sf"/>
</dbReference>
<dbReference type="Pfam" id="PF07660">
    <property type="entry name" value="STN"/>
    <property type="match status" value="1"/>
</dbReference>
<dbReference type="GO" id="GO:0015891">
    <property type="term" value="P:siderophore transport"/>
    <property type="evidence" value="ECO:0007669"/>
    <property type="project" value="InterPro"/>
</dbReference>
<keyword evidence="6 12" id="KW-0812">Transmembrane</keyword>
<keyword evidence="8 13" id="KW-0798">TonB box</keyword>
<keyword evidence="11 12" id="KW-0998">Cell outer membrane</keyword>
<dbReference type="SUPFAM" id="SSF56935">
    <property type="entry name" value="Porins"/>
    <property type="match status" value="1"/>
</dbReference>
<comment type="caution">
    <text evidence="15">The sequence shown here is derived from an EMBL/GenBank/DDBJ whole genome shotgun (WGS) entry which is preliminary data.</text>
</comment>
<dbReference type="SMART" id="SM00965">
    <property type="entry name" value="STN"/>
    <property type="match status" value="1"/>
</dbReference>
<accession>A0AAN2DFZ5</accession>
<comment type="subcellular location">
    <subcellularLocation>
        <location evidence="1 12">Cell outer membrane</location>
        <topology evidence="1 12">Multi-pass membrane protein</topology>
    </subcellularLocation>
</comment>
<evidence type="ECO:0000256" key="2">
    <source>
        <dbReference type="ARBA" id="ARBA00009810"/>
    </source>
</evidence>
<keyword evidence="10 15" id="KW-0675">Receptor</keyword>
<evidence type="ECO:0000256" key="5">
    <source>
        <dbReference type="ARBA" id="ARBA00022496"/>
    </source>
</evidence>
<protein>
    <submittedName>
        <fullName evidence="15">Ferrichrome receptor FcuA</fullName>
    </submittedName>
</protein>
<evidence type="ECO:0000256" key="6">
    <source>
        <dbReference type="ARBA" id="ARBA00022692"/>
    </source>
</evidence>
<evidence type="ECO:0000259" key="14">
    <source>
        <dbReference type="SMART" id="SM00965"/>
    </source>
</evidence>
<gene>
    <name evidence="15" type="primary">fcuA</name>
    <name evidence="15" type="ORF">AGRHK599_LOCUS4925</name>
</gene>
<dbReference type="Gene3D" id="3.55.50.30">
    <property type="match status" value="1"/>
</dbReference>
<keyword evidence="5" id="KW-0406">Ion transport</keyword>
<dbReference type="Proteomes" id="UP000528185">
    <property type="component" value="Unassembled WGS sequence"/>
</dbReference>
<dbReference type="Pfam" id="PF07715">
    <property type="entry name" value="Plug"/>
    <property type="match status" value="1"/>
</dbReference>
<dbReference type="PANTHER" id="PTHR32552">
    <property type="entry name" value="FERRICHROME IRON RECEPTOR-RELATED"/>
    <property type="match status" value="1"/>
</dbReference>
<keyword evidence="9 12" id="KW-0472">Membrane</keyword>
<evidence type="ECO:0000256" key="8">
    <source>
        <dbReference type="ARBA" id="ARBA00023077"/>
    </source>
</evidence>
<dbReference type="CDD" id="cd01347">
    <property type="entry name" value="ligand_gated_channel"/>
    <property type="match status" value="1"/>
</dbReference>
<dbReference type="Pfam" id="PF00593">
    <property type="entry name" value="TonB_dep_Rec_b-barrel"/>
    <property type="match status" value="1"/>
</dbReference>
<dbReference type="InterPro" id="IPR000531">
    <property type="entry name" value="Beta-barrel_TonB"/>
</dbReference>
<dbReference type="InterPro" id="IPR037066">
    <property type="entry name" value="Plug_dom_sf"/>
</dbReference>
<name>A0AAN2DFZ5_RHIRH</name>
<dbReference type="GO" id="GO:0009279">
    <property type="term" value="C:cell outer membrane"/>
    <property type="evidence" value="ECO:0007669"/>
    <property type="project" value="UniProtKB-SubCell"/>
</dbReference>
<dbReference type="Gene3D" id="2.40.170.20">
    <property type="entry name" value="TonB-dependent receptor, beta-barrel domain"/>
    <property type="match status" value="1"/>
</dbReference>
<keyword evidence="3 12" id="KW-0813">Transport</keyword>
<dbReference type="PANTHER" id="PTHR32552:SF82">
    <property type="entry name" value="FCUA PROTEIN"/>
    <property type="match status" value="1"/>
</dbReference>
<dbReference type="PROSITE" id="PS52016">
    <property type="entry name" value="TONB_DEPENDENT_REC_3"/>
    <property type="match status" value="1"/>
</dbReference>
<evidence type="ECO:0000313" key="16">
    <source>
        <dbReference type="Proteomes" id="UP000528185"/>
    </source>
</evidence>
<proteinExistence type="inferred from homology"/>
<dbReference type="GO" id="GO:0038023">
    <property type="term" value="F:signaling receptor activity"/>
    <property type="evidence" value="ECO:0007669"/>
    <property type="project" value="InterPro"/>
</dbReference>
<feature type="domain" description="Secretin/TonB short N-terminal" evidence="14">
    <location>
        <begin position="84"/>
        <end position="134"/>
    </location>
</feature>
<evidence type="ECO:0000256" key="1">
    <source>
        <dbReference type="ARBA" id="ARBA00004571"/>
    </source>
</evidence>
<dbReference type="InterPro" id="IPR039426">
    <property type="entry name" value="TonB-dep_rcpt-like"/>
</dbReference>
<evidence type="ECO:0000256" key="4">
    <source>
        <dbReference type="ARBA" id="ARBA00022452"/>
    </source>
</evidence>
<dbReference type="RefSeq" id="WP_161490916.1">
    <property type="nucleotide sequence ID" value="NZ_CAICSX020000002.1"/>
</dbReference>
<dbReference type="InterPro" id="IPR012910">
    <property type="entry name" value="Plug_dom"/>
</dbReference>
<sequence length="829" mass="88980">MQNEYIPGHRKDMDNSAPARRLRKSFLTRSLMLSTALIVASVVHLLPAHAQSTQTTARERRISFDIPSQSLSRALVAYSSATGTQLFLDANLARGKNSPGVRGSFTRNEAIAQLLTGSGLNHRINGSTVTITGSNAQAGNGGVSADGSTLLDPILIERINNWNSPPVYAGGQIATGGALGVLGNRDVMSTPFTVTNYTSKLIENQNAQSVADVVKNDPAIRNVEPTNVGNGNYFIIRGVQVGNGALAYNGLFGVAPNSQTTLAGIERVEILKGPGAFLGGLSPSGVGGVINLVPKRAEDEPLTQFTSTYTTDSQFGGHLDIGRRFGDGKEWGARANILYRNGDTSISDQAQELSNGTLALDYRGEHFRFAVDLGQQVLDTERMSNTVIAAPGVPLARPPKPQEGWVSPWNYSDFTDRYAAVSTEFDISDQLSIYAKGGLSSMDWNQAVEAGTGLLPNGDFTATGRRYLIDIDRRSAEAGLRANFDTGPVSHDVTLSVNGYRADRSSATTRVLSVTQSNIYNPVFAPAPTIIDTPIGLQSETTFTSIALSDTLSAFDERLQLTLGLRKQYVEVDNFNIVTGAKTGSYESDALTPVIGLSVKPWDNTTIYASYIEGLSAGQTVPDTYSNGGEALSPYVTEQYEAGVKVDWGDILTTLSIFQTTQASGVADSVNNTFKADGETVYRGIEFNVAGEITSSLRVLGGLVLLDAETTKTANGLYDGKKAAGAPDYTVTLGAEWDPEFLPNLTLSARMNSTGSSYVDAANLQKMSGWNTFDFGARYTWERENAQPIVFQANLTNAFNEAYWSTFPGFNLLYPSASRALTISTTFKF</sequence>
<evidence type="ECO:0000256" key="12">
    <source>
        <dbReference type="PROSITE-ProRule" id="PRU01360"/>
    </source>
</evidence>
<dbReference type="InterPro" id="IPR010105">
    <property type="entry name" value="TonB_sidphr_rcpt"/>
</dbReference>
<dbReference type="GO" id="GO:0015344">
    <property type="term" value="F:siderophore uptake transmembrane transporter activity"/>
    <property type="evidence" value="ECO:0007669"/>
    <property type="project" value="TreeGrafter"/>
</dbReference>
<keyword evidence="7" id="KW-0408">Iron</keyword>
<reference evidence="15 16" key="1">
    <citation type="submission" date="2020-06" db="EMBL/GenBank/DDBJ databases">
        <authorList>
            <person name="De Coninck B."/>
            <person name="Ibrahim H."/>
        </authorList>
    </citation>
    <scope>NUCLEOTIDE SEQUENCE [LARGE SCALE GENOMIC DNA]</scope>
    <source>
        <strain evidence="15">Ag_rhizogenes_K599</strain>
    </source>
</reference>
<organism evidence="15 16">
    <name type="scientific">Rhizobium rhizogenes</name>
    <name type="common">Agrobacterium rhizogenes</name>
    <dbReference type="NCBI Taxonomy" id="359"/>
    <lineage>
        <taxon>Bacteria</taxon>
        <taxon>Pseudomonadati</taxon>
        <taxon>Pseudomonadota</taxon>
        <taxon>Alphaproteobacteria</taxon>
        <taxon>Hyphomicrobiales</taxon>
        <taxon>Rhizobiaceae</taxon>
        <taxon>Rhizobium/Agrobacterium group</taxon>
        <taxon>Rhizobium</taxon>
    </lineage>
</organism>
<evidence type="ECO:0000256" key="11">
    <source>
        <dbReference type="ARBA" id="ARBA00023237"/>
    </source>
</evidence>
<comment type="similarity">
    <text evidence="2 12 13">Belongs to the TonB-dependent receptor family.</text>
</comment>
<evidence type="ECO:0000256" key="7">
    <source>
        <dbReference type="ARBA" id="ARBA00023004"/>
    </source>
</evidence>
<evidence type="ECO:0000256" key="10">
    <source>
        <dbReference type="ARBA" id="ARBA00023170"/>
    </source>
</evidence>
<evidence type="ECO:0000256" key="3">
    <source>
        <dbReference type="ARBA" id="ARBA00022448"/>
    </source>
</evidence>
<dbReference type="InterPro" id="IPR011662">
    <property type="entry name" value="Secretin/TonB_short_N"/>
</dbReference>
<keyword evidence="5" id="KW-0410">Iron transport</keyword>
<evidence type="ECO:0000256" key="13">
    <source>
        <dbReference type="RuleBase" id="RU003357"/>
    </source>
</evidence>
<dbReference type="EMBL" id="CAICSX020000002">
    <property type="protein sequence ID" value="CAD0216662.1"/>
    <property type="molecule type" value="Genomic_DNA"/>
</dbReference>
<dbReference type="NCBIfam" id="TIGR01783">
    <property type="entry name" value="TonB-siderophor"/>
    <property type="match status" value="1"/>
</dbReference>
<dbReference type="AlphaFoldDB" id="A0AAN2DFZ5"/>
<evidence type="ECO:0000313" key="15">
    <source>
        <dbReference type="EMBL" id="CAD0216662.1"/>
    </source>
</evidence>
<dbReference type="Gene3D" id="2.170.130.10">
    <property type="entry name" value="TonB-dependent receptor, plug domain"/>
    <property type="match status" value="1"/>
</dbReference>
<evidence type="ECO:0000256" key="9">
    <source>
        <dbReference type="ARBA" id="ARBA00023136"/>
    </source>
</evidence>